<evidence type="ECO:0000313" key="1">
    <source>
        <dbReference type="EMBL" id="CAI8904134.1"/>
    </source>
</evidence>
<protein>
    <submittedName>
        <fullName evidence="1">Chemotaxis protein</fullName>
    </submittedName>
</protein>
<gene>
    <name evidence="1" type="ORF">DAPPPG215_17890</name>
</gene>
<accession>A0AAP6J311</accession>
<dbReference type="EMBL" id="OX458335">
    <property type="protein sequence ID" value="CAI8904134.1"/>
    <property type="molecule type" value="Genomic_DNA"/>
</dbReference>
<reference evidence="1" key="1">
    <citation type="submission" date="2023-03" db="EMBL/GenBank/DDBJ databases">
        <authorList>
            <person name="Pothier F. J."/>
        </authorList>
    </citation>
    <scope>NUCLEOTIDE SEQUENCE</scope>
    <source>
        <strain evidence="1">DAPP-PG 215</strain>
    </source>
</reference>
<organism evidence="1 2">
    <name type="scientific">Pseudomonas syringae pv. tomato</name>
    <dbReference type="NCBI Taxonomy" id="323"/>
    <lineage>
        <taxon>Bacteria</taxon>
        <taxon>Pseudomonadati</taxon>
        <taxon>Pseudomonadota</taxon>
        <taxon>Gammaproteobacteria</taxon>
        <taxon>Pseudomonadales</taxon>
        <taxon>Pseudomonadaceae</taxon>
        <taxon>Pseudomonas</taxon>
    </lineage>
</organism>
<evidence type="ECO:0000313" key="2">
    <source>
        <dbReference type="Proteomes" id="UP001177000"/>
    </source>
</evidence>
<dbReference type="Proteomes" id="UP001177000">
    <property type="component" value="Chromosome"/>
</dbReference>
<sequence length="565" mass="63415">MKLVFRQYVASLRERRELDVVLPDLLSELGYNVISRPSIGTRQYGVDVMAIGNDEGEDKVFLFSIKQGDLNRSEWSVGEQSLRPSLEEILDVYINLRIPIEYQHLKIVICLCFGGEIVEAVRDNVTQFIKNHTTGVVEFKIWNGDKLAGLLADGILKEQLVGGGLRNSFQKSVAMIDEPDIAFINFKSLVDGLVRGDSDDPKSRLTILRQIYICLWVLFVWSRDAGNLEASYRASELAMLHAWKLISNDVGLTLKVSVDIGITFAELVELHFHIWDEYLGLKVVPFVDQLHAVSASVGTSTHIDVNLKLFEVMGRLAQRGLWMLWAETTDAGYPISCPGNVSVKAMDLAGQVQALINNNPCLLSPIAEEQSTDICITLMFMSMIKEFEAFAVSYCKALAYNYYYCYSRHSNYPSIYRDYRVLVSHPAERSDDYREKHTKGSVIVPLISMWAAAKGETEETRNLAEFVNSRMSHCNFQFWFFGADTEHQLYTEGSSHGLALTNVPITSDGATAVELLGAECERSTAYQSLSAVSLGHWPIVVVACRHHRLPLPPDLWLPILKGISV</sequence>
<proteinExistence type="predicted"/>
<dbReference type="RefSeq" id="WP_007244200.1">
    <property type="nucleotide sequence ID" value="NZ_CP019871.1"/>
</dbReference>
<dbReference type="AlphaFoldDB" id="A0AAP6J311"/>
<name>A0AAP6J311_PSEUB</name>